<dbReference type="AlphaFoldDB" id="A0A318S6R1"/>
<gene>
    <name evidence="3" type="ORF">DES52_109102</name>
</gene>
<feature type="transmembrane region" description="Helical" evidence="2">
    <location>
        <begin position="59"/>
        <end position="77"/>
    </location>
</feature>
<dbReference type="EMBL" id="QJSX01000009">
    <property type="protein sequence ID" value="PYE53329.1"/>
    <property type="molecule type" value="Genomic_DNA"/>
</dbReference>
<protein>
    <submittedName>
        <fullName evidence="3">Uncharacterized protein</fullName>
    </submittedName>
</protein>
<organism evidence="3 4">
    <name type="scientific">Deinococcus yavapaiensis KR-236</name>
    <dbReference type="NCBI Taxonomy" id="694435"/>
    <lineage>
        <taxon>Bacteria</taxon>
        <taxon>Thermotogati</taxon>
        <taxon>Deinococcota</taxon>
        <taxon>Deinococci</taxon>
        <taxon>Deinococcales</taxon>
        <taxon>Deinococcaceae</taxon>
        <taxon>Deinococcus</taxon>
    </lineage>
</organism>
<comment type="caution">
    <text evidence="3">The sequence shown here is derived from an EMBL/GenBank/DDBJ whole genome shotgun (WGS) entry which is preliminary data.</text>
</comment>
<keyword evidence="4" id="KW-1185">Reference proteome</keyword>
<dbReference type="Proteomes" id="UP000248326">
    <property type="component" value="Unassembled WGS sequence"/>
</dbReference>
<evidence type="ECO:0000313" key="4">
    <source>
        <dbReference type="Proteomes" id="UP000248326"/>
    </source>
</evidence>
<feature type="compositionally biased region" description="Polar residues" evidence="1">
    <location>
        <begin position="1"/>
        <end position="18"/>
    </location>
</feature>
<accession>A0A318S6R1</accession>
<sequence length="93" mass="9896">MIVSSSLRSSGARNNTRVTLPDPDRSEARGDRPTAPLHASSNDFLAVTIAAFQVLWKPVAVIFSGFFIAYAVGWLWFGGGGAWLWSLLTGGGA</sequence>
<feature type="compositionally biased region" description="Basic and acidic residues" evidence="1">
    <location>
        <begin position="22"/>
        <end position="32"/>
    </location>
</feature>
<keyword evidence="2" id="KW-0812">Transmembrane</keyword>
<evidence type="ECO:0000256" key="1">
    <source>
        <dbReference type="SAM" id="MobiDB-lite"/>
    </source>
</evidence>
<reference evidence="3 4" key="1">
    <citation type="submission" date="2018-06" db="EMBL/GenBank/DDBJ databases">
        <title>Genomic Encyclopedia of Type Strains, Phase IV (KMG-IV): sequencing the most valuable type-strain genomes for metagenomic binning, comparative biology and taxonomic classification.</title>
        <authorList>
            <person name="Goeker M."/>
        </authorList>
    </citation>
    <scope>NUCLEOTIDE SEQUENCE [LARGE SCALE GENOMIC DNA]</scope>
    <source>
        <strain evidence="3 4">DSM 18048</strain>
    </source>
</reference>
<evidence type="ECO:0000256" key="2">
    <source>
        <dbReference type="SAM" id="Phobius"/>
    </source>
</evidence>
<name>A0A318S6R1_9DEIO</name>
<keyword evidence="2" id="KW-0472">Membrane</keyword>
<proteinExistence type="predicted"/>
<keyword evidence="2" id="KW-1133">Transmembrane helix</keyword>
<feature type="region of interest" description="Disordered" evidence="1">
    <location>
        <begin position="1"/>
        <end position="38"/>
    </location>
</feature>
<evidence type="ECO:0000313" key="3">
    <source>
        <dbReference type="EMBL" id="PYE53329.1"/>
    </source>
</evidence>